<dbReference type="GO" id="GO:0000981">
    <property type="term" value="F:DNA-binding transcription factor activity, RNA polymerase II-specific"/>
    <property type="evidence" value="ECO:0007669"/>
    <property type="project" value="InterPro"/>
</dbReference>
<evidence type="ECO:0000313" key="5">
    <source>
        <dbReference type="EMBL" id="OAQ69756.1"/>
    </source>
</evidence>
<dbReference type="InterPro" id="IPR021858">
    <property type="entry name" value="Fun_TF"/>
</dbReference>
<evidence type="ECO:0000259" key="4">
    <source>
        <dbReference type="PROSITE" id="PS50048"/>
    </source>
</evidence>
<dbReference type="GeneID" id="28846000"/>
<comment type="subcellular location">
    <subcellularLocation>
        <location evidence="1">Nucleus</location>
    </subcellularLocation>
</comment>
<dbReference type="CDD" id="cd00067">
    <property type="entry name" value="GAL4"/>
    <property type="match status" value="1"/>
</dbReference>
<reference evidence="5 6" key="1">
    <citation type="journal article" date="2016" name="PLoS Pathog.">
        <title>Biosynthesis of antibiotic leucinostatins in bio-control fungus Purpureocillium lilacinum and their inhibition on phytophthora revealed by genome mining.</title>
        <authorList>
            <person name="Wang G."/>
            <person name="Liu Z."/>
            <person name="Lin R."/>
            <person name="Li E."/>
            <person name="Mao Z."/>
            <person name="Ling J."/>
            <person name="Yang Y."/>
            <person name="Yin W.B."/>
            <person name="Xie B."/>
        </authorList>
    </citation>
    <scope>NUCLEOTIDE SEQUENCE [LARGE SCALE GENOMIC DNA]</scope>
    <source>
        <strain evidence="5">170</strain>
    </source>
</reference>
<name>A0A179FVS6_METCM</name>
<dbReference type="GO" id="GO:0008270">
    <property type="term" value="F:zinc ion binding"/>
    <property type="evidence" value="ECO:0007669"/>
    <property type="project" value="InterPro"/>
</dbReference>
<dbReference type="AlphaFoldDB" id="A0A179FVS6"/>
<feature type="domain" description="Zn(2)-C6 fungal-type" evidence="4">
    <location>
        <begin position="25"/>
        <end position="55"/>
    </location>
</feature>
<proteinExistence type="predicted"/>
<accession>A0A179FVS6</accession>
<evidence type="ECO:0000313" key="6">
    <source>
        <dbReference type="Proteomes" id="UP000078397"/>
    </source>
</evidence>
<keyword evidence="6" id="KW-1185">Reference proteome</keyword>
<dbReference type="RefSeq" id="XP_018146293.1">
    <property type="nucleotide sequence ID" value="XM_018282006.1"/>
</dbReference>
<dbReference type="PROSITE" id="PS50048">
    <property type="entry name" value="ZN2_CY6_FUNGAL_2"/>
    <property type="match status" value="1"/>
</dbReference>
<dbReference type="Pfam" id="PF11951">
    <property type="entry name" value="Fungal_trans_2"/>
    <property type="match status" value="1"/>
</dbReference>
<dbReference type="SUPFAM" id="SSF57701">
    <property type="entry name" value="Zn2/Cys6 DNA-binding domain"/>
    <property type="match status" value="1"/>
</dbReference>
<organism evidence="5 6">
    <name type="scientific">Pochonia chlamydosporia 170</name>
    <dbReference type="NCBI Taxonomy" id="1380566"/>
    <lineage>
        <taxon>Eukaryota</taxon>
        <taxon>Fungi</taxon>
        <taxon>Dikarya</taxon>
        <taxon>Ascomycota</taxon>
        <taxon>Pezizomycotina</taxon>
        <taxon>Sordariomycetes</taxon>
        <taxon>Hypocreomycetidae</taxon>
        <taxon>Hypocreales</taxon>
        <taxon>Clavicipitaceae</taxon>
        <taxon>Pochonia</taxon>
    </lineage>
</organism>
<evidence type="ECO:0000256" key="1">
    <source>
        <dbReference type="ARBA" id="ARBA00004123"/>
    </source>
</evidence>
<evidence type="ECO:0000256" key="2">
    <source>
        <dbReference type="ARBA" id="ARBA00023242"/>
    </source>
</evidence>
<dbReference type="GO" id="GO:0000976">
    <property type="term" value="F:transcription cis-regulatory region binding"/>
    <property type="evidence" value="ECO:0007669"/>
    <property type="project" value="TreeGrafter"/>
</dbReference>
<keyword evidence="2" id="KW-0539">Nucleus</keyword>
<dbReference type="Pfam" id="PF00172">
    <property type="entry name" value="Zn_clus"/>
    <property type="match status" value="1"/>
</dbReference>
<dbReference type="Gene3D" id="4.10.240.10">
    <property type="entry name" value="Zn(2)-C6 fungal-type DNA-binding domain"/>
    <property type="match status" value="1"/>
</dbReference>
<feature type="compositionally biased region" description="Basic and acidic residues" evidence="3">
    <location>
        <begin position="54"/>
        <end position="70"/>
    </location>
</feature>
<dbReference type="InterPro" id="IPR036864">
    <property type="entry name" value="Zn2-C6_fun-type_DNA-bd_sf"/>
</dbReference>
<sequence length="609" mass="67664">MATEKMLLYTRVAAPKAPKKRSRAGCNYCKDKKKKCDEVRPACGRCQEHGEDCHYEPIKPRQRRRVENADKTASTAEPPQMSEDMADNLSAQTESDSQLALTNTSTYHNEEHFVGWDMSGFRSSDHGHQSFSHFEAEPSFTLKHEKYFFFDGLDIPSNSSQSPSLALIAPAVNPSPLFEFYAPAFEEFSSDHHHRLLMNHFCNTLSHLIVLREDEGNPFQQLVLPLAYNSSAVKAAVYALASAHLEGKGVQKLENDEKSLQFHNEAIRSLAKLIEKGDNANKNELLATIILLVYYEVLVQRRRSNLVEGHLKGAMAIMGNGPSSNDRTSLFLDRAFRFYDVIAALSSGSAPISDGSSCDSFTGLLQADSQGLPPSPASVDALLGLATSLWPVIHRLSGLLALKNEVEESVAHGDLSSTTQLQTKFDTECAAVESSLDEWQPMIPADCNLQTDLGCPTANSGVKMKQLQSIFNTALAYRHSALVYLYRTIYDCSRDHPVVQRHTSISLVHCEATVRHEGPMGALLWPLFVASCEAVAQTDRHLASEAFRGIGQRQGMTNIDRAWEVVQEVWNRADEAESIESDMAMTSEQSRKDLWRRVSEDMGMTIVFG</sequence>
<dbReference type="KEGG" id="pchm:VFPPC_02338"/>
<dbReference type="CDD" id="cd12148">
    <property type="entry name" value="fungal_TF_MHR"/>
    <property type="match status" value="1"/>
</dbReference>
<dbReference type="PROSITE" id="PS00463">
    <property type="entry name" value="ZN2_CY6_FUNGAL_1"/>
    <property type="match status" value="1"/>
</dbReference>
<dbReference type="Proteomes" id="UP000078397">
    <property type="component" value="Unassembled WGS sequence"/>
</dbReference>
<dbReference type="GO" id="GO:0005634">
    <property type="term" value="C:nucleus"/>
    <property type="evidence" value="ECO:0007669"/>
    <property type="project" value="UniProtKB-SubCell"/>
</dbReference>
<dbReference type="InterPro" id="IPR001138">
    <property type="entry name" value="Zn2Cys6_DnaBD"/>
</dbReference>
<gene>
    <name evidence="5" type="ORF">VFPPC_02338</name>
</gene>
<dbReference type="GO" id="GO:0045944">
    <property type="term" value="P:positive regulation of transcription by RNA polymerase II"/>
    <property type="evidence" value="ECO:0007669"/>
    <property type="project" value="TreeGrafter"/>
</dbReference>
<dbReference type="PANTHER" id="PTHR37534">
    <property type="entry name" value="TRANSCRIPTIONAL ACTIVATOR PROTEIN UGA3"/>
    <property type="match status" value="1"/>
</dbReference>
<evidence type="ECO:0000256" key="3">
    <source>
        <dbReference type="SAM" id="MobiDB-lite"/>
    </source>
</evidence>
<dbReference type="SMART" id="SM00066">
    <property type="entry name" value="GAL4"/>
    <property type="match status" value="1"/>
</dbReference>
<dbReference type="EMBL" id="LSBJ02000002">
    <property type="protein sequence ID" value="OAQ69756.1"/>
    <property type="molecule type" value="Genomic_DNA"/>
</dbReference>
<protein>
    <submittedName>
        <fullName evidence="5">Fungal specific transcription factor domain-containing protein</fullName>
    </submittedName>
</protein>
<dbReference type="OrthoDB" id="25818at2759"/>
<comment type="caution">
    <text evidence="5">The sequence shown here is derived from an EMBL/GenBank/DDBJ whole genome shotgun (WGS) entry which is preliminary data.</text>
</comment>
<dbReference type="STRING" id="1380566.A0A179FVS6"/>
<dbReference type="PANTHER" id="PTHR37534:SF15">
    <property type="entry name" value="ZN(II)2CYS6 TRANSCRIPTION FACTOR (EUROFUNG)"/>
    <property type="match status" value="1"/>
</dbReference>
<feature type="region of interest" description="Disordered" evidence="3">
    <location>
        <begin position="54"/>
        <end position="84"/>
    </location>
</feature>